<evidence type="ECO:0000259" key="3">
    <source>
        <dbReference type="Pfam" id="PF08491"/>
    </source>
</evidence>
<dbReference type="Gene3D" id="3.50.50.60">
    <property type="entry name" value="FAD/NAD(P)-binding domain"/>
    <property type="match status" value="1"/>
</dbReference>
<evidence type="ECO:0000313" key="5">
    <source>
        <dbReference type="Proteomes" id="UP000537204"/>
    </source>
</evidence>
<evidence type="ECO:0000256" key="1">
    <source>
        <dbReference type="ARBA" id="ARBA00004141"/>
    </source>
</evidence>
<gene>
    <name evidence="4" type="ORF">HDE68_000604</name>
</gene>
<accession>A0A7W9DY04</accession>
<feature type="domain" description="FAD dependent oxidoreductase" evidence="2">
    <location>
        <begin position="6"/>
        <end position="39"/>
    </location>
</feature>
<evidence type="ECO:0000313" key="4">
    <source>
        <dbReference type="EMBL" id="MBB5634719.1"/>
    </source>
</evidence>
<dbReference type="SUPFAM" id="SSF51905">
    <property type="entry name" value="FAD/NAD(P)-binding domain"/>
    <property type="match status" value="1"/>
</dbReference>
<reference evidence="4 5" key="1">
    <citation type="submission" date="2020-08" db="EMBL/GenBank/DDBJ databases">
        <title>Genomic Encyclopedia of Type Strains, Phase IV (KMG-V): Genome sequencing to study the core and pangenomes of soil and plant-associated prokaryotes.</title>
        <authorList>
            <person name="Whitman W."/>
        </authorList>
    </citation>
    <scope>NUCLEOTIDE SEQUENCE [LARGE SCALE GENOMIC DNA]</scope>
    <source>
        <strain evidence="4 5">S3M1</strain>
    </source>
</reference>
<dbReference type="PANTHER" id="PTHR42685">
    <property type="entry name" value="GERANYLGERANYL DIPHOSPHATE REDUCTASE"/>
    <property type="match status" value="1"/>
</dbReference>
<dbReference type="Pfam" id="PF08491">
    <property type="entry name" value="SE"/>
    <property type="match status" value="1"/>
</dbReference>
<comment type="caution">
    <text evidence="4">The sequence shown here is derived from an EMBL/GenBank/DDBJ whole genome shotgun (WGS) entry which is preliminary data.</text>
</comment>
<organism evidence="4 5">
    <name type="scientific">Pedobacter cryoconitis</name>
    <dbReference type="NCBI Taxonomy" id="188932"/>
    <lineage>
        <taxon>Bacteria</taxon>
        <taxon>Pseudomonadati</taxon>
        <taxon>Bacteroidota</taxon>
        <taxon>Sphingobacteriia</taxon>
        <taxon>Sphingobacteriales</taxon>
        <taxon>Sphingobacteriaceae</taxon>
        <taxon>Pedobacter</taxon>
    </lineage>
</organism>
<protein>
    <submittedName>
        <fullName evidence="4">Flavin-dependent dehydrogenase</fullName>
    </submittedName>
</protein>
<dbReference type="AlphaFoldDB" id="A0A7W9DY04"/>
<sequence length="377" mass="42303">MPTQTDVLIIGGGLAGLTAALHLQKTGIAVILIEKDTYPHHKVCGEYVSNEILPYLQWLDADPAILRPSIITRLQFSTIQGNSIFTRLPLGGFGVSRYQLDNFLYEKFIAKGGLVIQDTVNHVIFGKESFTVSTKNKQQFIVRQVIGAYGKRSSLDLKLKRTFIQQKSPFLAVKAHYTGEFQNDLIALHNFKGGYCGVSKVEDQKINICYLADYNTFKTHKNIGIYQEKVLYQNKHLKDIFERCTPLFETPLTISQLSFGARKTVTDHILMIGDTAALIHPLCGNGMAMAIHSAQICATLLTAFFKGDISSRTELEKRYIISWNQNFKSRLRMGSTLSAILSKEYLAEKLISGMVNIPFVLPMLIKKTHGHLLTVQE</sequence>
<dbReference type="PANTHER" id="PTHR42685:SF22">
    <property type="entry name" value="CONDITIONED MEDIUM FACTOR RECEPTOR 1"/>
    <property type="match status" value="1"/>
</dbReference>
<name>A0A7W9DY04_9SPHI</name>
<dbReference type="Proteomes" id="UP000537204">
    <property type="component" value="Unassembled WGS sequence"/>
</dbReference>
<dbReference type="GO" id="GO:0004506">
    <property type="term" value="F:squalene monooxygenase activity"/>
    <property type="evidence" value="ECO:0007669"/>
    <property type="project" value="InterPro"/>
</dbReference>
<dbReference type="Pfam" id="PF01266">
    <property type="entry name" value="DAO"/>
    <property type="match status" value="1"/>
</dbReference>
<proteinExistence type="predicted"/>
<dbReference type="InterPro" id="IPR050407">
    <property type="entry name" value="Geranylgeranyl_reductase"/>
</dbReference>
<dbReference type="GO" id="GO:0050660">
    <property type="term" value="F:flavin adenine dinucleotide binding"/>
    <property type="evidence" value="ECO:0007669"/>
    <property type="project" value="InterPro"/>
</dbReference>
<evidence type="ECO:0000259" key="2">
    <source>
        <dbReference type="Pfam" id="PF01266"/>
    </source>
</evidence>
<dbReference type="EMBL" id="JACHCE010000001">
    <property type="protein sequence ID" value="MBB5634719.1"/>
    <property type="molecule type" value="Genomic_DNA"/>
</dbReference>
<dbReference type="GO" id="GO:0016020">
    <property type="term" value="C:membrane"/>
    <property type="evidence" value="ECO:0007669"/>
    <property type="project" value="UniProtKB-SubCell"/>
</dbReference>
<dbReference type="RefSeq" id="WP_183878758.1">
    <property type="nucleotide sequence ID" value="NZ_JACHCD010000002.1"/>
</dbReference>
<dbReference type="InterPro" id="IPR006076">
    <property type="entry name" value="FAD-dep_OxRdtase"/>
</dbReference>
<comment type="subcellular location">
    <subcellularLocation>
        <location evidence="1">Membrane</location>
        <topology evidence="1">Multi-pass membrane protein</topology>
    </subcellularLocation>
</comment>
<dbReference type="InterPro" id="IPR013698">
    <property type="entry name" value="Squalene_epoxidase"/>
</dbReference>
<dbReference type="InterPro" id="IPR036188">
    <property type="entry name" value="FAD/NAD-bd_sf"/>
</dbReference>
<dbReference type="PRINTS" id="PR00420">
    <property type="entry name" value="RNGMNOXGNASE"/>
</dbReference>
<feature type="domain" description="Squalene epoxidase" evidence="3">
    <location>
        <begin position="259"/>
        <end position="326"/>
    </location>
</feature>